<dbReference type="EMBL" id="CM042064">
    <property type="protein sequence ID" value="KAI3665561.1"/>
    <property type="molecule type" value="Genomic_DNA"/>
</dbReference>
<evidence type="ECO:0000313" key="2">
    <source>
        <dbReference type="Proteomes" id="UP001055879"/>
    </source>
</evidence>
<keyword evidence="2" id="KW-1185">Reference proteome</keyword>
<gene>
    <name evidence="1" type="ORF">L6452_44188</name>
</gene>
<reference evidence="2" key="1">
    <citation type="journal article" date="2022" name="Mol. Ecol. Resour.">
        <title>The genomes of chicory, endive, great burdock and yacon provide insights into Asteraceae palaeo-polyploidization history and plant inulin production.</title>
        <authorList>
            <person name="Fan W."/>
            <person name="Wang S."/>
            <person name="Wang H."/>
            <person name="Wang A."/>
            <person name="Jiang F."/>
            <person name="Liu H."/>
            <person name="Zhao H."/>
            <person name="Xu D."/>
            <person name="Zhang Y."/>
        </authorList>
    </citation>
    <scope>NUCLEOTIDE SEQUENCE [LARGE SCALE GENOMIC DNA]</scope>
    <source>
        <strain evidence="2">cv. Niubang</strain>
    </source>
</reference>
<accession>A0ACB8XG57</accession>
<sequence>MFSDLTANRCIKAYLLLSTSAFADWVANPSSSSALRPSDQDLLFVSMVEKPLLQMKDSRFVSIQLLRDFQNEFHDLQNPSVGDPPYMFL</sequence>
<comment type="caution">
    <text evidence="1">The sequence shown here is derived from an EMBL/GenBank/DDBJ whole genome shotgun (WGS) entry which is preliminary data.</text>
</comment>
<dbReference type="Proteomes" id="UP001055879">
    <property type="component" value="Linkage Group LG18"/>
</dbReference>
<reference evidence="1 2" key="2">
    <citation type="journal article" date="2022" name="Mol. Ecol. Resour.">
        <title>The genomes of chicory, endive, great burdock and yacon provide insights into Asteraceae paleo-polyploidization history and plant inulin production.</title>
        <authorList>
            <person name="Fan W."/>
            <person name="Wang S."/>
            <person name="Wang H."/>
            <person name="Wang A."/>
            <person name="Jiang F."/>
            <person name="Liu H."/>
            <person name="Zhao H."/>
            <person name="Xu D."/>
            <person name="Zhang Y."/>
        </authorList>
    </citation>
    <scope>NUCLEOTIDE SEQUENCE [LARGE SCALE GENOMIC DNA]</scope>
    <source>
        <strain evidence="2">cv. Niubang</strain>
    </source>
</reference>
<name>A0ACB8XG57_ARCLA</name>
<evidence type="ECO:0000313" key="1">
    <source>
        <dbReference type="EMBL" id="KAI3665561.1"/>
    </source>
</evidence>
<organism evidence="1 2">
    <name type="scientific">Arctium lappa</name>
    <name type="common">Greater burdock</name>
    <name type="synonym">Lappa major</name>
    <dbReference type="NCBI Taxonomy" id="4217"/>
    <lineage>
        <taxon>Eukaryota</taxon>
        <taxon>Viridiplantae</taxon>
        <taxon>Streptophyta</taxon>
        <taxon>Embryophyta</taxon>
        <taxon>Tracheophyta</taxon>
        <taxon>Spermatophyta</taxon>
        <taxon>Magnoliopsida</taxon>
        <taxon>eudicotyledons</taxon>
        <taxon>Gunneridae</taxon>
        <taxon>Pentapetalae</taxon>
        <taxon>asterids</taxon>
        <taxon>campanulids</taxon>
        <taxon>Asterales</taxon>
        <taxon>Asteraceae</taxon>
        <taxon>Carduoideae</taxon>
        <taxon>Cardueae</taxon>
        <taxon>Arctiinae</taxon>
        <taxon>Arctium</taxon>
    </lineage>
</organism>
<protein>
    <submittedName>
        <fullName evidence="1">Uncharacterized protein</fullName>
    </submittedName>
</protein>
<proteinExistence type="predicted"/>